<proteinExistence type="predicted"/>
<dbReference type="Proteomes" id="UP001476798">
    <property type="component" value="Unassembled WGS sequence"/>
</dbReference>
<keyword evidence="2" id="KW-1185">Reference proteome</keyword>
<name>A0ABV0PAJ6_9TELE</name>
<accession>A0ABV0PAJ6</accession>
<dbReference type="PANTHER" id="PTHR11505">
    <property type="entry name" value="L1 TRANSPOSABLE ELEMENT-RELATED"/>
    <property type="match status" value="1"/>
</dbReference>
<dbReference type="EMBL" id="JAHRIO010070009">
    <property type="protein sequence ID" value="MEQ2180456.1"/>
    <property type="molecule type" value="Genomic_DNA"/>
</dbReference>
<sequence>MCVRLPVMQAPEELPGPQTSGFPRAMMMMFNNFSDQQRVMEAARRLKDIRQDEATIHFFPDFAAATQKRPWEHNQVRKKLQSIEGAHCAMIYPASQRVTVNDMVKTFHTPEEAAAFVDSVAILGCADEVSLVMLSPDYLRVPI</sequence>
<reference evidence="1 2" key="1">
    <citation type="submission" date="2021-06" db="EMBL/GenBank/DDBJ databases">
        <authorList>
            <person name="Palmer J.M."/>
        </authorList>
    </citation>
    <scope>NUCLEOTIDE SEQUENCE [LARGE SCALE GENOMIC DNA]</scope>
    <source>
        <strain evidence="1 2">GA_2019</strain>
        <tissue evidence="1">Muscle</tissue>
    </source>
</reference>
<evidence type="ECO:0000313" key="1">
    <source>
        <dbReference type="EMBL" id="MEQ2180456.1"/>
    </source>
</evidence>
<gene>
    <name evidence="1" type="ORF">GOODEAATRI_001414</name>
</gene>
<comment type="caution">
    <text evidence="1">The sequence shown here is derived from an EMBL/GenBank/DDBJ whole genome shotgun (WGS) entry which is preliminary data.</text>
</comment>
<organism evidence="1 2">
    <name type="scientific">Goodea atripinnis</name>
    <dbReference type="NCBI Taxonomy" id="208336"/>
    <lineage>
        <taxon>Eukaryota</taxon>
        <taxon>Metazoa</taxon>
        <taxon>Chordata</taxon>
        <taxon>Craniata</taxon>
        <taxon>Vertebrata</taxon>
        <taxon>Euteleostomi</taxon>
        <taxon>Actinopterygii</taxon>
        <taxon>Neopterygii</taxon>
        <taxon>Teleostei</taxon>
        <taxon>Neoteleostei</taxon>
        <taxon>Acanthomorphata</taxon>
        <taxon>Ovalentaria</taxon>
        <taxon>Atherinomorphae</taxon>
        <taxon>Cyprinodontiformes</taxon>
        <taxon>Goodeidae</taxon>
        <taxon>Goodea</taxon>
    </lineage>
</organism>
<dbReference type="InterPro" id="IPR042566">
    <property type="entry name" value="L1_C"/>
</dbReference>
<dbReference type="Gene3D" id="3.30.250.20">
    <property type="entry name" value="L1 transposable element, C-terminal domain"/>
    <property type="match status" value="1"/>
</dbReference>
<dbReference type="InterPro" id="IPR004244">
    <property type="entry name" value="Transposase_22"/>
</dbReference>
<protein>
    <submittedName>
        <fullName evidence="1">Uncharacterized protein</fullName>
    </submittedName>
</protein>
<evidence type="ECO:0000313" key="2">
    <source>
        <dbReference type="Proteomes" id="UP001476798"/>
    </source>
</evidence>